<dbReference type="SUPFAM" id="SSF51695">
    <property type="entry name" value="PLC-like phosphodiesterases"/>
    <property type="match status" value="1"/>
</dbReference>
<dbReference type="EMBL" id="VBAJ01000227">
    <property type="protein sequence ID" value="TMJ06522.1"/>
    <property type="molecule type" value="Genomic_DNA"/>
</dbReference>
<dbReference type="Gene3D" id="3.20.20.190">
    <property type="entry name" value="Phosphatidylinositol (PI) phosphodiesterase"/>
    <property type="match status" value="1"/>
</dbReference>
<evidence type="ECO:0000313" key="3">
    <source>
        <dbReference type="Proteomes" id="UP000318661"/>
    </source>
</evidence>
<dbReference type="PANTHER" id="PTHR46211">
    <property type="entry name" value="GLYCEROPHOSPHORYL DIESTER PHOSPHODIESTERASE"/>
    <property type="match status" value="1"/>
</dbReference>
<dbReference type="InterPro" id="IPR030395">
    <property type="entry name" value="GP_PDE_dom"/>
</dbReference>
<dbReference type="PANTHER" id="PTHR46211:SF14">
    <property type="entry name" value="GLYCEROPHOSPHODIESTER PHOSPHODIESTERASE"/>
    <property type="match status" value="1"/>
</dbReference>
<sequence length="320" mass="35151">MMLPGSVAFEGRRILLKYHRLLSGTGAHPPNSLSALREVVQGGAEVIEFDIHAIEDGEYLLIHDDTLERETTGAGPVRNITRASAKTLRLRGSAEPAVLLSDLSQVLAGHRRPLKVQIDLKDLIPFRREEARRLLRALEPLRANSHLDVVVGCLGDWNLRALRRLDATLRIGLDFALYLDVPDPEFPRLPLRVNVYGYLDDHPLGYMQVMPVRDYLEERIESLCHLLPGAVEVYLHVELLLRAIADGINPVELVRRELGGVPVDTWTLNAGAAGTAGMLQAVLDAGVDQITTDTAVQLATLITARDGNAGTRERGDAAGR</sequence>
<dbReference type="GO" id="GO:0006629">
    <property type="term" value="P:lipid metabolic process"/>
    <property type="evidence" value="ECO:0007669"/>
    <property type="project" value="InterPro"/>
</dbReference>
<comment type="caution">
    <text evidence="2">The sequence shown here is derived from an EMBL/GenBank/DDBJ whole genome shotgun (WGS) entry which is preliminary data.</text>
</comment>
<dbReference type="Pfam" id="PF03009">
    <property type="entry name" value="GDPD"/>
    <property type="match status" value="1"/>
</dbReference>
<name>A0A537LF26_9BACT</name>
<evidence type="ECO:0000313" key="2">
    <source>
        <dbReference type="EMBL" id="TMJ06522.1"/>
    </source>
</evidence>
<dbReference type="InterPro" id="IPR017946">
    <property type="entry name" value="PLC-like_Pdiesterase_TIM-brl"/>
</dbReference>
<dbReference type="AlphaFoldDB" id="A0A537LF26"/>
<dbReference type="Proteomes" id="UP000318661">
    <property type="component" value="Unassembled WGS sequence"/>
</dbReference>
<accession>A0A537LF26</accession>
<reference evidence="2 3" key="1">
    <citation type="journal article" date="2019" name="Nat. Microbiol.">
        <title>Mediterranean grassland soil C-N compound turnover is dependent on rainfall and depth, and is mediated by genomically divergent microorganisms.</title>
        <authorList>
            <person name="Diamond S."/>
            <person name="Andeer P.F."/>
            <person name="Li Z."/>
            <person name="Crits-Christoph A."/>
            <person name="Burstein D."/>
            <person name="Anantharaman K."/>
            <person name="Lane K.R."/>
            <person name="Thomas B.C."/>
            <person name="Pan C."/>
            <person name="Northen T.R."/>
            <person name="Banfield J.F."/>
        </authorList>
    </citation>
    <scope>NUCLEOTIDE SEQUENCE [LARGE SCALE GENOMIC DNA]</scope>
    <source>
        <strain evidence="2">NP_2</strain>
    </source>
</reference>
<dbReference type="GO" id="GO:0008081">
    <property type="term" value="F:phosphoric diester hydrolase activity"/>
    <property type="evidence" value="ECO:0007669"/>
    <property type="project" value="InterPro"/>
</dbReference>
<dbReference type="PROSITE" id="PS51704">
    <property type="entry name" value="GP_PDE"/>
    <property type="match status" value="1"/>
</dbReference>
<proteinExistence type="predicted"/>
<evidence type="ECO:0000259" key="1">
    <source>
        <dbReference type="PROSITE" id="PS51704"/>
    </source>
</evidence>
<gene>
    <name evidence="2" type="ORF">E6G99_08835</name>
</gene>
<protein>
    <submittedName>
        <fullName evidence="2">Glycerophosphodiester phosphodiesterase</fullName>
    </submittedName>
</protein>
<organism evidence="2 3">
    <name type="scientific">Candidatus Segetimicrobium genomatis</name>
    <dbReference type="NCBI Taxonomy" id="2569760"/>
    <lineage>
        <taxon>Bacteria</taxon>
        <taxon>Bacillati</taxon>
        <taxon>Candidatus Sysuimicrobiota</taxon>
        <taxon>Candidatus Sysuimicrobiia</taxon>
        <taxon>Candidatus Sysuimicrobiales</taxon>
        <taxon>Candidatus Segetimicrobiaceae</taxon>
        <taxon>Candidatus Segetimicrobium</taxon>
    </lineage>
</organism>
<feature type="domain" description="GP-PDE" evidence="1">
    <location>
        <begin position="14"/>
        <end position="258"/>
    </location>
</feature>